<dbReference type="EMBL" id="FLUQ01000002">
    <property type="protein sequence ID" value="SBW04653.1"/>
    <property type="molecule type" value="Genomic_DNA"/>
</dbReference>
<organism evidence="1">
    <name type="scientific">uncultured delta proteobacterium</name>
    <dbReference type="NCBI Taxonomy" id="34034"/>
    <lineage>
        <taxon>Bacteria</taxon>
        <taxon>Deltaproteobacteria</taxon>
        <taxon>environmental samples</taxon>
    </lineage>
</organism>
<evidence type="ECO:0000313" key="2">
    <source>
        <dbReference type="EMBL" id="SBW04653.1"/>
    </source>
</evidence>
<dbReference type="AlphaFoldDB" id="A0A212JEV5"/>
<dbReference type="EMBL" id="FLUQ01000001">
    <property type="protein sequence ID" value="SBV97951.1"/>
    <property type="molecule type" value="Genomic_DNA"/>
</dbReference>
<evidence type="ECO:0000313" key="1">
    <source>
        <dbReference type="EMBL" id="SBV97951.1"/>
    </source>
</evidence>
<accession>A0A212JEV5</accession>
<name>A0A212JEV5_9DELT</name>
<gene>
    <name evidence="1" type="ORF">KL86DPRO_11303</name>
    <name evidence="2" type="ORF">KL86DPRO_20352</name>
</gene>
<dbReference type="Gene3D" id="1.10.10.60">
    <property type="entry name" value="Homeodomain-like"/>
    <property type="match status" value="1"/>
</dbReference>
<reference evidence="1" key="1">
    <citation type="submission" date="2016-04" db="EMBL/GenBank/DDBJ databases">
        <authorList>
            <person name="Evans L.H."/>
            <person name="Alamgir A."/>
            <person name="Owens N."/>
            <person name="Weber N.D."/>
            <person name="Virtaneva K."/>
            <person name="Barbian K."/>
            <person name="Babar A."/>
            <person name="Rosenke K."/>
        </authorList>
    </citation>
    <scope>NUCLEOTIDE SEQUENCE</scope>
    <source>
        <strain evidence="1">86</strain>
    </source>
</reference>
<sequence>MHGPSALPFLPGSVHVRLSCAVPSSPMVAPKSAVYSSPSLRVYAIPAGTARPGSPVTGDNINDLRVKYRLSEPYLYQVIAAERERRRVKQLSLPGVEDCVPARATYE</sequence>
<protein>
    <submittedName>
        <fullName evidence="1">Uncharacterized protein</fullName>
    </submittedName>
</protein>
<proteinExistence type="predicted"/>